<evidence type="ECO:0000313" key="3">
    <source>
        <dbReference type="Proteomes" id="UP001589667"/>
    </source>
</evidence>
<protein>
    <recommendedName>
        <fullName evidence="4">Integral membrane protein</fullName>
    </recommendedName>
</protein>
<proteinExistence type="predicted"/>
<dbReference type="EMBL" id="JBHMBL010000003">
    <property type="protein sequence ID" value="MFB9643242.1"/>
    <property type="molecule type" value="Genomic_DNA"/>
</dbReference>
<organism evidence="2 3">
    <name type="scientific">Agromyces lapidis</name>
    <dbReference type="NCBI Taxonomy" id="279574"/>
    <lineage>
        <taxon>Bacteria</taxon>
        <taxon>Bacillati</taxon>
        <taxon>Actinomycetota</taxon>
        <taxon>Actinomycetes</taxon>
        <taxon>Micrococcales</taxon>
        <taxon>Microbacteriaceae</taxon>
        <taxon>Agromyces</taxon>
    </lineage>
</organism>
<reference evidence="2 3" key="1">
    <citation type="submission" date="2024-09" db="EMBL/GenBank/DDBJ databases">
        <authorList>
            <person name="Sun Q."/>
            <person name="Mori K."/>
        </authorList>
    </citation>
    <scope>NUCLEOTIDE SEQUENCE [LARGE SCALE GENOMIC DNA]</scope>
    <source>
        <strain evidence="2 3">JCM 14321</strain>
    </source>
</reference>
<name>A0ABV5SSE8_9MICO</name>
<keyword evidence="1" id="KW-0472">Membrane</keyword>
<accession>A0ABV5SSE8</accession>
<evidence type="ECO:0000256" key="1">
    <source>
        <dbReference type="SAM" id="Phobius"/>
    </source>
</evidence>
<feature type="transmembrane region" description="Helical" evidence="1">
    <location>
        <begin position="104"/>
        <end position="123"/>
    </location>
</feature>
<feature type="transmembrane region" description="Helical" evidence="1">
    <location>
        <begin position="44"/>
        <end position="63"/>
    </location>
</feature>
<dbReference type="RefSeq" id="WP_157425027.1">
    <property type="nucleotide sequence ID" value="NZ_BAAANI010000004.1"/>
</dbReference>
<keyword evidence="1" id="KW-0812">Transmembrane</keyword>
<gene>
    <name evidence="2" type="ORF">ACFFQV_13170</name>
</gene>
<keyword evidence="1" id="KW-1133">Transmembrane helix</keyword>
<comment type="caution">
    <text evidence="2">The sequence shown here is derived from an EMBL/GenBank/DDBJ whole genome shotgun (WGS) entry which is preliminary data.</text>
</comment>
<keyword evidence="3" id="KW-1185">Reference proteome</keyword>
<feature type="transmembrane region" description="Helical" evidence="1">
    <location>
        <begin position="75"/>
        <end position="98"/>
    </location>
</feature>
<dbReference type="Proteomes" id="UP001589667">
    <property type="component" value="Unassembled WGS sequence"/>
</dbReference>
<evidence type="ECO:0000313" key="2">
    <source>
        <dbReference type="EMBL" id="MFB9643242.1"/>
    </source>
</evidence>
<sequence>MPLAAVLLCVVLGVLAVFQLALVLGAPIGRFAWGGQHEVLPVRLRIGSAVSIVIYALIAALALDRAGLVDVVPDAVSTVAMWVVFGYFVLGIALNAISRSRAERLTMAPLSAVLAVLSLLVALG</sequence>
<evidence type="ECO:0008006" key="4">
    <source>
        <dbReference type="Google" id="ProtNLM"/>
    </source>
</evidence>